<name>A0A3N4LF69_9PEZI</name>
<keyword evidence="2" id="KW-0813">Transport</keyword>
<dbReference type="PANTHER" id="PTHR13437:SF2">
    <property type="entry name" value="NUCLEOPORIN P58_P45"/>
    <property type="match status" value="1"/>
</dbReference>
<dbReference type="AlphaFoldDB" id="A0A3N4LF69"/>
<evidence type="ECO:0000256" key="8">
    <source>
        <dbReference type="SAM" id="MobiDB-lite"/>
    </source>
</evidence>
<reference evidence="9 10" key="1">
    <citation type="journal article" date="2018" name="Nat. Ecol. Evol.">
        <title>Pezizomycetes genomes reveal the molecular basis of ectomycorrhizal truffle lifestyle.</title>
        <authorList>
            <person name="Murat C."/>
            <person name="Payen T."/>
            <person name="Noel B."/>
            <person name="Kuo A."/>
            <person name="Morin E."/>
            <person name="Chen J."/>
            <person name="Kohler A."/>
            <person name="Krizsan K."/>
            <person name="Balestrini R."/>
            <person name="Da Silva C."/>
            <person name="Montanini B."/>
            <person name="Hainaut M."/>
            <person name="Levati E."/>
            <person name="Barry K.W."/>
            <person name="Belfiori B."/>
            <person name="Cichocki N."/>
            <person name="Clum A."/>
            <person name="Dockter R.B."/>
            <person name="Fauchery L."/>
            <person name="Guy J."/>
            <person name="Iotti M."/>
            <person name="Le Tacon F."/>
            <person name="Lindquist E.A."/>
            <person name="Lipzen A."/>
            <person name="Malagnac F."/>
            <person name="Mello A."/>
            <person name="Molinier V."/>
            <person name="Miyauchi S."/>
            <person name="Poulain J."/>
            <person name="Riccioni C."/>
            <person name="Rubini A."/>
            <person name="Sitrit Y."/>
            <person name="Splivallo R."/>
            <person name="Traeger S."/>
            <person name="Wang M."/>
            <person name="Zifcakova L."/>
            <person name="Wipf D."/>
            <person name="Zambonelli A."/>
            <person name="Paolocci F."/>
            <person name="Nowrousian M."/>
            <person name="Ottonello S."/>
            <person name="Baldrian P."/>
            <person name="Spatafora J.W."/>
            <person name="Henrissat B."/>
            <person name="Nagy L.G."/>
            <person name="Aury J.M."/>
            <person name="Wincker P."/>
            <person name="Grigoriev I.V."/>
            <person name="Bonfante P."/>
            <person name="Martin F.M."/>
        </authorList>
    </citation>
    <scope>NUCLEOTIDE SEQUENCE [LARGE SCALE GENOMIC DNA]</scope>
    <source>
        <strain evidence="9 10">ATCC MYA-4762</strain>
    </source>
</reference>
<dbReference type="InterPro" id="IPR025574">
    <property type="entry name" value="Nucleoporin_FG_rpt"/>
</dbReference>
<evidence type="ECO:0000256" key="2">
    <source>
        <dbReference type="ARBA" id="ARBA00022448"/>
    </source>
</evidence>
<sequence length="540" mass="54993">MFGAKPPGNSSSSIFGTPTHQQSGTGTTSGSSNFGFGGAGGTPNTSSLFSTPTTSTQPSSGIFGTAPTGPAAGTGSGFFGGTTPAAATTTSVPSTGGIFGAAPAATSAPTTGGIFGGSNPAAGTTPSAPGSGLFGSIPAPATSTAPSSGLFGQTPASTAPSSGLFGSTPAPTAPSSGLFGSTPAPSTTTSTPGLSFLGGLGSTSAGTQHTTQQKGLFNSTAPTLSLFAPTTTITNTNNQQSNQQALPGGVKVDAYNVAPYHKFHELSDPIRIEIEAAEKYIVSEIQKSESLSAFFPEHRDMVTSVRSDAELMERKLITTNSFLQSDAAALETLVKHQKEDDQHASLSVRTLDLLRLPHATRLIQQQQQASAVAAASGGMPGAGAPAPGSTGQPGFAAEVFGPLPTMSSTSTNESDITSNVAMINYFNRVGSEMEARLQQFSESVGEVEASLRSVEVQAARKLAQRGVMHEVGGNGAQGIDVDQGGRQDDVRRLNRALKEFYEALSDTAVRVVDSKEGLREVKAQVEKRAQGGNIGRSVRR</sequence>
<evidence type="ECO:0000256" key="6">
    <source>
        <dbReference type="ARBA" id="ARBA00023132"/>
    </source>
</evidence>
<dbReference type="Proteomes" id="UP000267821">
    <property type="component" value="Unassembled WGS sequence"/>
</dbReference>
<feature type="compositionally biased region" description="Low complexity" evidence="8">
    <location>
        <begin position="42"/>
        <end position="71"/>
    </location>
</feature>
<dbReference type="GO" id="GO:0015031">
    <property type="term" value="P:protein transport"/>
    <property type="evidence" value="ECO:0007669"/>
    <property type="project" value="UniProtKB-KW"/>
</dbReference>
<proteinExistence type="predicted"/>
<dbReference type="OrthoDB" id="2538017at2759"/>
<evidence type="ECO:0008006" key="11">
    <source>
        <dbReference type="Google" id="ProtNLM"/>
    </source>
</evidence>
<evidence type="ECO:0000256" key="3">
    <source>
        <dbReference type="ARBA" id="ARBA00022816"/>
    </source>
</evidence>
<dbReference type="GO" id="GO:0005643">
    <property type="term" value="C:nuclear pore"/>
    <property type="evidence" value="ECO:0007669"/>
    <property type="project" value="UniProtKB-SubCell"/>
</dbReference>
<keyword evidence="7" id="KW-0539">Nucleus</keyword>
<keyword evidence="3" id="KW-0509">mRNA transport</keyword>
<dbReference type="GO" id="GO:0051028">
    <property type="term" value="P:mRNA transport"/>
    <property type="evidence" value="ECO:0007669"/>
    <property type="project" value="UniProtKB-KW"/>
</dbReference>
<evidence type="ECO:0000256" key="1">
    <source>
        <dbReference type="ARBA" id="ARBA00004567"/>
    </source>
</evidence>
<dbReference type="GO" id="GO:0008139">
    <property type="term" value="F:nuclear localization sequence binding"/>
    <property type="evidence" value="ECO:0007669"/>
    <property type="project" value="InterPro"/>
</dbReference>
<keyword evidence="4" id="KW-0653">Protein transport</keyword>
<feature type="compositionally biased region" description="Polar residues" evidence="8">
    <location>
        <begin position="141"/>
        <end position="175"/>
    </location>
</feature>
<comment type="subcellular location">
    <subcellularLocation>
        <location evidence="1">Nucleus</location>
        <location evidence="1">Nuclear pore complex</location>
    </subcellularLocation>
</comment>
<keyword evidence="6" id="KW-0906">Nuclear pore complex</keyword>
<feature type="compositionally biased region" description="Low complexity" evidence="8">
    <location>
        <begin position="179"/>
        <end position="195"/>
    </location>
</feature>
<evidence type="ECO:0000256" key="7">
    <source>
        <dbReference type="ARBA" id="ARBA00023242"/>
    </source>
</evidence>
<dbReference type="Pfam" id="PF13634">
    <property type="entry name" value="Nucleoporin_FG"/>
    <property type="match status" value="2"/>
</dbReference>
<protein>
    <recommendedName>
        <fullName evidence="11">Nucleoporin Nup54 alpha-helical domain-containing protein</fullName>
    </recommendedName>
</protein>
<accession>A0A3N4LF69</accession>
<feature type="region of interest" description="Disordered" evidence="8">
    <location>
        <begin position="111"/>
        <end position="213"/>
    </location>
</feature>
<dbReference type="InterPro" id="IPR024882">
    <property type="entry name" value="NUP58/p45/49"/>
</dbReference>
<dbReference type="GO" id="GO:0017056">
    <property type="term" value="F:structural constituent of nuclear pore"/>
    <property type="evidence" value="ECO:0007669"/>
    <property type="project" value="InterPro"/>
</dbReference>
<dbReference type="STRING" id="1051890.A0A3N4LF69"/>
<feature type="compositionally biased region" description="Low complexity" evidence="8">
    <location>
        <begin position="16"/>
        <end position="34"/>
    </location>
</feature>
<dbReference type="PANTHER" id="PTHR13437">
    <property type="entry name" value="NUCLEOPORIN P58/P45 NUCLEOPORIN-LIKE PROTEIN 1"/>
    <property type="match status" value="1"/>
</dbReference>
<keyword evidence="10" id="KW-1185">Reference proteome</keyword>
<evidence type="ECO:0000256" key="4">
    <source>
        <dbReference type="ARBA" id="ARBA00022927"/>
    </source>
</evidence>
<evidence type="ECO:0000313" key="9">
    <source>
        <dbReference type="EMBL" id="RPB21533.1"/>
    </source>
</evidence>
<gene>
    <name evidence="9" type="ORF">L211DRAFT_840718</name>
</gene>
<evidence type="ECO:0000256" key="5">
    <source>
        <dbReference type="ARBA" id="ARBA00023010"/>
    </source>
</evidence>
<organism evidence="9 10">
    <name type="scientific">Terfezia boudieri ATCC MYA-4762</name>
    <dbReference type="NCBI Taxonomy" id="1051890"/>
    <lineage>
        <taxon>Eukaryota</taxon>
        <taxon>Fungi</taxon>
        <taxon>Dikarya</taxon>
        <taxon>Ascomycota</taxon>
        <taxon>Pezizomycotina</taxon>
        <taxon>Pezizomycetes</taxon>
        <taxon>Pezizales</taxon>
        <taxon>Pezizaceae</taxon>
        <taxon>Terfezia</taxon>
    </lineage>
</organism>
<dbReference type="InParanoid" id="A0A3N4LF69"/>
<keyword evidence="5" id="KW-0811">Translocation</keyword>
<dbReference type="EMBL" id="ML121559">
    <property type="protein sequence ID" value="RPB21533.1"/>
    <property type="molecule type" value="Genomic_DNA"/>
</dbReference>
<feature type="region of interest" description="Disordered" evidence="8">
    <location>
        <begin position="1"/>
        <end position="80"/>
    </location>
</feature>
<dbReference type="Pfam" id="PF21121">
    <property type="entry name" value="Nup49_C"/>
    <property type="match status" value="1"/>
</dbReference>
<evidence type="ECO:0000313" key="10">
    <source>
        <dbReference type="Proteomes" id="UP000267821"/>
    </source>
</evidence>